<dbReference type="Proteomes" id="UP001057520">
    <property type="component" value="Chromosome"/>
</dbReference>
<proteinExistence type="inferred from homology"/>
<evidence type="ECO:0000256" key="6">
    <source>
        <dbReference type="SAM" id="MobiDB-lite"/>
    </source>
</evidence>
<dbReference type="NCBIfam" id="TIGR02937">
    <property type="entry name" value="sigma70-ECF"/>
    <property type="match status" value="1"/>
</dbReference>
<dbReference type="Gene3D" id="1.10.10.10">
    <property type="entry name" value="Winged helix-like DNA-binding domain superfamily/Winged helix DNA-binding domain"/>
    <property type="match status" value="1"/>
</dbReference>
<dbReference type="InterPro" id="IPR036388">
    <property type="entry name" value="WH-like_DNA-bd_sf"/>
</dbReference>
<gene>
    <name evidence="9" type="ORF">MZV50_11455</name>
</gene>
<dbReference type="Gene3D" id="1.10.1740.10">
    <property type="match status" value="1"/>
</dbReference>
<feature type="domain" description="RNA polymerase sigma factor 70 region 4 type 2" evidence="8">
    <location>
        <begin position="118"/>
        <end position="166"/>
    </location>
</feature>
<accession>A0ABY4ZZZ4</accession>
<dbReference type="InterPro" id="IPR039425">
    <property type="entry name" value="RNA_pol_sigma-70-like"/>
</dbReference>
<dbReference type="InterPro" id="IPR007627">
    <property type="entry name" value="RNA_pol_sigma70_r2"/>
</dbReference>
<evidence type="ECO:0000256" key="4">
    <source>
        <dbReference type="ARBA" id="ARBA00023125"/>
    </source>
</evidence>
<evidence type="ECO:0000256" key="2">
    <source>
        <dbReference type="ARBA" id="ARBA00023015"/>
    </source>
</evidence>
<evidence type="ECO:0000256" key="3">
    <source>
        <dbReference type="ARBA" id="ARBA00023082"/>
    </source>
</evidence>
<dbReference type="PANTHER" id="PTHR43133">
    <property type="entry name" value="RNA POLYMERASE ECF-TYPE SIGMA FACTO"/>
    <property type="match status" value="1"/>
</dbReference>
<dbReference type="InterPro" id="IPR014284">
    <property type="entry name" value="RNA_pol_sigma-70_dom"/>
</dbReference>
<reference evidence="9 10" key="1">
    <citation type="submission" date="2022-04" db="EMBL/GenBank/DDBJ databases">
        <title>Genome sequence of soybean root-associated Caulobacter segnis RL271.</title>
        <authorList>
            <person name="Longley R."/>
            <person name="Bonito G."/>
            <person name="Trigodet F."/>
            <person name="Crosson S."/>
            <person name="Fiebig A."/>
        </authorList>
    </citation>
    <scope>NUCLEOTIDE SEQUENCE [LARGE SCALE GENOMIC DNA]</scope>
    <source>
        <strain evidence="9 10">RL271</strain>
    </source>
</reference>
<name>A0ABY4ZZZ4_9CAUL</name>
<dbReference type="Pfam" id="PF04542">
    <property type="entry name" value="Sigma70_r2"/>
    <property type="match status" value="1"/>
</dbReference>
<keyword evidence="3" id="KW-0731">Sigma factor</keyword>
<organism evidence="9 10">
    <name type="scientific">Caulobacter segnis</name>
    <dbReference type="NCBI Taxonomy" id="88688"/>
    <lineage>
        <taxon>Bacteria</taxon>
        <taxon>Pseudomonadati</taxon>
        <taxon>Pseudomonadota</taxon>
        <taxon>Alphaproteobacteria</taxon>
        <taxon>Caulobacterales</taxon>
        <taxon>Caulobacteraceae</taxon>
        <taxon>Caulobacter</taxon>
    </lineage>
</organism>
<evidence type="ECO:0000256" key="5">
    <source>
        <dbReference type="ARBA" id="ARBA00023163"/>
    </source>
</evidence>
<protein>
    <submittedName>
        <fullName evidence="9">RNA polymerase sigma factor</fullName>
    </submittedName>
</protein>
<evidence type="ECO:0000256" key="1">
    <source>
        <dbReference type="ARBA" id="ARBA00010641"/>
    </source>
</evidence>
<sequence length="201" mass="22882">MQNGQALSHLRPIDQWFMDQILPLEPMLLASARKLVNDSDAARDLVQEAFARLLTVDGWAQIEAPHAYVLRMMRNLAFEKLRRAKIARFEQMTLAEDFDVVDESPDAFRVVSGREQLARLDAALKDLPERCRRVFVLRRIEERSPREVAQQLGVSPSTLEKRLARAHYLVAKALAATPALPATDRPAKAEESRRKNSVERS</sequence>
<evidence type="ECO:0000259" key="7">
    <source>
        <dbReference type="Pfam" id="PF04542"/>
    </source>
</evidence>
<evidence type="ECO:0000313" key="9">
    <source>
        <dbReference type="EMBL" id="USQ98113.1"/>
    </source>
</evidence>
<dbReference type="CDD" id="cd06171">
    <property type="entry name" value="Sigma70_r4"/>
    <property type="match status" value="1"/>
</dbReference>
<dbReference type="SUPFAM" id="SSF88946">
    <property type="entry name" value="Sigma2 domain of RNA polymerase sigma factors"/>
    <property type="match status" value="1"/>
</dbReference>
<feature type="compositionally biased region" description="Basic and acidic residues" evidence="6">
    <location>
        <begin position="185"/>
        <end position="201"/>
    </location>
</feature>
<feature type="region of interest" description="Disordered" evidence="6">
    <location>
        <begin position="180"/>
        <end position="201"/>
    </location>
</feature>
<feature type="domain" description="RNA polymerase sigma-70 region 2" evidence="7">
    <location>
        <begin position="25"/>
        <end position="85"/>
    </location>
</feature>
<evidence type="ECO:0000313" key="10">
    <source>
        <dbReference type="Proteomes" id="UP001057520"/>
    </source>
</evidence>
<comment type="similarity">
    <text evidence="1">Belongs to the sigma-70 factor family. ECF subfamily.</text>
</comment>
<keyword evidence="5" id="KW-0804">Transcription</keyword>
<dbReference type="InterPro" id="IPR013324">
    <property type="entry name" value="RNA_pol_sigma_r3/r4-like"/>
</dbReference>
<dbReference type="InterPro" id="IPR013325">
    <property type="entry name" value="RNA_pol_sigma_r2"/>
</dbReference>
<evidence type="ECO:0000259" key="8">
    <source>
        <dbReference type="Pfam" id="PF08281"/>
    </source>
</evidence>
<dbReference type="SUPFAM" id="SSF88659">
    <property type="entry name" value="Sigma3 and sigma4 domains of RNA polymerase sigma factors"/>
    <property type="match status" value="1"/>
</dbReference>
<dbReference type="PANTHER" id="PTHR43133:SF8">
    <property type="entry name" value="RNA POLYMERASE SIGMA FACTOR HI_1459-RELATED"/>
    <property type="match status" value="1"/>
</dbReference>
<dbReference type="InterPro" id="IPR013249">
    <property type="entry name" value="RNA_pol_sigma70_r4_t2"/>
</dbReference>
<keyword evidence="10" id="KW-1185">Reference proteome</keyword>
<dbReference type="Pfam" id="PF08281">
    <property type="entry name" value="Sigma70_r4_2"/>
    <property type="match status" value="1"/>
</dbReference>
<dbReference type="EMBL" id="CP096040">
    <property type="protein sequence ID" value="USQ98113.1"/>
    <property type="molecule type" value="Genomic_DNA"/>
</dbReference>
<keyword evidence="2" id="KW-0805">Transcription regulation</keyword>
<keyword evidence="4" id="KW-0238">DNA-binding</keyword>